<organism evidence="2 3">
    <name type="scientific">Armillaria tabescens</name>
    <name type="common">Ringless honey mushroom</name>
    <name type="synonym">Agaricus tabescens</name>
    <dbReference type="NCBI Taxonomy" id="1929756"/>
    <lineage>
        <taxon>Eukaryota</taxon>
        <taxon>Fungi</taxon>
        <taxon>Dikarya</taxon>
        <taxon>Basidiomycota</taxon>
        <taxon>Agaricomycotina</taxon>
        <taxon>Agaricomycetes</taxon>
        <taxon>Agaricomycetidae</taxon>
        <taxon>Agaricales</taxon>
        <taxon>Marasmiineae</taxon>
        <taxon>Physalacriaceae</taxon>
        <taxon>Desarmillaria</taxon>
    </lineage>
</organism>
<feature type="domain" description="Peptidase S33 tripeptidyl aminopeptidase-like C-terminal" evidence="1">
    <location>
        <begin position="12"/>
        <end position="62"/>
    </location>
</feature>
<dbReference type="GeneID" id="85351786"/>
<dbReference type="InterPro" id="IPR013595">
    <property type="entry name" value="Pept_S33_TAP-like_C"/>
</dbReference>
<protein>
    <recommendedName>
        <fullName evidence="1">Peptidase S33 tripeptidyl aminopeptidase-like C-terminal domain-containing protein</fullName>
    </recommendedName>
</protein>
<sequence length="94" mass="10348">MPSSLYLYFFRAHKTSSAFPGSVVLTQNLYGHTSLSASSACTRAYVHAYFQNGTLPGDGTVCEVESEMFPTSSTATGSQRRSFWDYSLFTNPLI</sequence>
<evidence type="ECO:0000259" key="1">
    <source>
        <dbReference type="Pfam" id="PF08386"/>
    </source>
</evidence>
<dbReference type="Proteomes" id="UP001175211">
    <property type="component" value="Unassembled WGS sequence"/>
</dbReference>
<reference evidence="2" key="1">
    <citation type="submission" date="2023-06" db="EMBL/GenBank/DDBJ databases">
        <authorList>
            <consortium name="Lawrence Berkeley National Laboratory"/>
            <person name="Ahrendt S."/>
            <person name="Sahu N."/>
            <person name="Indic B."/>
            <person name="Wong-Bajracharya J."/>
            <person name="Merenyi Z."/>
            <person name="Ke H.-M."/>
            <person name="Monk M."/>
            <person name="Kocsube S."/>
            <person name="Drula E."/>
            <person name="Lipzen A."/>
            <person name="Balint B."/>
            <person name="Henrissat B."/>
            <person name="Andreopoulos B."/>
            <person name="Martin F.M."/>
            <person name="Harder C.B."/>
            <person name="Rigling D."/>
            <person name="Ford K.L."/>
            <person name="Foster G.D."/>
            <person name="Pangilinan J."/>
            <person name="Papanicolaou A."/>
            <person name="Barry K."/>
            <person name="LaButti K."/>
            <person name="Viragh M."/>
            <person name="Koriabine M."/>
            <person name="Yan M."/>
            <person name="Riley R."/>
            <person name="Champramary S."/>
            <person name="Plett K.L."/>
            <person name="Tsai I.J."/>
            <person name="Slot J."/>
            <person name="Sipos G."/>
            <person name="Plett J."/>
            <person name="Nagy L.G."/>
            <person name="Grigoriev I.V."/>
        </authorList>
    </citation>
    <scope>NUCLEOTIDE SEQUENCE</scope>
    <source>
        <strain evidence="2">CCBAS 213</strain>
    </source>
</reference>
<dbReference type="EMBL" id="JAUEPS010000121">
    <property type="protein sequence ID" value="KAK0436829.1"/>
    <property type="molecule type" value="Genomic_DNA"/>
</dbReference>
<dbReference type="RefSeq" id="XP_060322389.1">
    <property type="nucleotide sequence ID" value="XM_060468238.1"/>
</dbReference>
<accession>A0AA39J704</accession>
<keyword evidence="3" id="KW-1185">Reference proteome</keyword>
<name>A0AA39J704_ARMTA</name>
<dbReference type="Pfam" id="PF08386">
    <property type="entry name" value="Abhydrolase_4"/>
    <property type="match status" value="1"/>
</dbReference>
<evidence type="ECO:0000313" key="2">
    <source>
        <dbReference type="EMBL" id="KAK0436829.1"/>
    </source>
</evidence>
<evidence type="ECO:0000313" key="3">
    <source>
        <dbReference type="Proteomes" id="UP001175211"/>
    </source>
</evidence>
<gene>
    <name evidence="2" type="ORF">EV420DRAFT_1281058</name>
</gene>
<comment type="caution">
    <text evidence="2">The sequence shown here is derived from an EMBL/GenBank/DDBJ whole genome shotgun (WGS) entry which is preliminary data.</text>
</comment>
<proteinExistence type="predicted"/>
<dbReference type="AlphaFoldDB" id="A0AA39J704"/>